<evidence type="ECO:0000259" key="2">
    <source>
        <dbReference type="Pfam" id="PF00849"/>
    </source>
</evidence>
<comment type="similarity">
    <text evidence="1">Belongs to the pseudouridine synthase RluA family.</text>
</comment>
<evidence type="ECO:0000256" key="1">
    <source>
        <dbReference type="ARBA" id="ARBA00010876"/>
    </source>
</evidence>
<dbReference type="CDD" id="cd02869">
    <property type="entry name" value="PseudoU_synth_RluA_like"/>
    <property type="match status" value="1"/>
</dbReference>
<dbReference type="PROSITE" id="PS01129">
    <property type="entry name" value="PSI_RLU"/>
    <property type="match status" value="1"/>
</dbReference>
<comment type="caution">
    <text evidence="3">The sequence shown here is derived from an EMBL/GenBank/DDBJ whole genome shotgun (WGS) entry which is preliminary data.</text>
</comment>
<gene>
    <name evidence="3" type="ORF">ACFOEK_01155</name>
</gene>
<dbReference type="Proteomes" id="UP001595476">
    <property type="component" value="Unassembled WGS sequence"/>
</dbReference>
<accession>A0ABV7H6W5</accession>
<dbReference type="InterPro" id="IPR020103">
    <property type="entry name" value="PsdUridine_synth_cat_dom_sf"/>
</dbReference>
<dbReference type="NCBIfam" id="TIGR01621">
    <property type="entry name" value="RluA-like"/>
    <property type="match status" value="1"/>
</dbReference>
<dbReference type="InterPro" id="IPR006508">
    <property type="entry name" value="PsdUridine_synth_RluA-like"/>
</dbReference>
<evidence type="ECO:0000313" key="3">
    <source>
        <dbReference type="EMBL" id="MFC3149628.1"/>
    </source>
</evidence>
<proteinExistence type="inferred from homology"/>
<evidence type="ECO:0000313" key="4">
    <source>
        <dbReference type="Proteomes" id="UP001595476"/>
    </source>
</evidence>
<reference evidence="4" key="1">
    <citation type="journal article" date="2019" name="Int. J. Syst. Evol. Microbiol.">
        <title>The Global Catalogue of Microorganisms (GCM) 10K type strain sequencing project: providing services to taxonomists for standard genome sequencing and annotation.</title>
        <authorList>
            <consortium name="The Broad Institute Genomics Platform"/>
            <consortium name="The Broad Institute Genome Sequencing Center for Infectious Disease"/>
            <person name="Wu L."/>
            <person name="Ma J."/>
        </authorList>
    </citation>
    <scope>NUCLEOTIDE SEQUENCE [LARGE SCALE GENOMIC DNA]</scope>
    <source>
        <strain evidence="4">KCTC 52438</strain>
    </source>
</reference>
<dbReference type="EMBL" id="JBHRSZ010000001">
    <property type="protein sequence ID" value="MFC3149628.1"/>
    <property type="molecule type" value="Genomic_DNA"/>
</dbReference>
<dbReference type="PANTHER" id="PTHR21600:SF87">
    <property type="entry name" value="RNA PSEUDOURIDYLATE SYNTHASE DOMAIN-CONTAINING PROTEIN 1"/>
    <property type="match status" value="1"/>
</dbReference>
<name>A0ABV7H6W5_9GAMM</name>
<organism evidence="3 4">
    <name type="scientific">Litoribrevibacter euphylliae</name>
    <dbReference type="NCBI Taxonomy" id="1834034"/>
    <lineage>
        <taxon>Bacteria</taxon>
        <taxon>Pseudomonadati</taxon>
        <taxon>Pseudomonadota</taxon>
        <taxon>Gammaproteobacteria</taxon>
        <taxon>Oceanospirillales</taxon>
        <taxon>Oceanospirillaceae</taxon>
        <taxon>Litoribrevibacter</taxon>
    </lineage>
</organism>
<protein>
    <submittedName>
        <fullName evidence="3">TIGR01621 family pseudouridine synthase</fullName>
    </submittedName>
</protein>
<feature type="domain" description="Pseudouridine synthase RsuA/RluA-like" evidence="2">
    <location>
        <begin position="26"/>
        <end position="180"/>
    </location>
</feature>
<sequence>MPDINNLTESAVMDFSRIEIVYDHADFLVINKPAGVSVHKDDQKQGLVGGLAEFLKLPKLYLVHRLDKMTSGLLILAKTEDANRMLSGLFQQRAVSKYYLALSDKKPKKKQGLIKGDMVKGRGGSWMLVKKADNPAITQFFSFSVADCFQENEQSKPAGLRLFVLKPHTGKTHQLRVAMKSLGAPILGDARYYPKPAEHNSSASSEARPEIDRGYLHAWRLSFTYQKQSYDLIANPSSGKYFCHEHFDAYLNSLGHPKYLAWPTL</sequence>
<dbReference type="InterPro" id="IPR006224">
    <property type="entry name" value="PsdUridine_synth_RluA-like_CS"/>
</dbReference>
<keyword evidence="4" id="KW-1185">Reference proteome</keyword>
<dbReference type="PANTHER" id="PTHR21600">
    <property type="entry name" value="MITOCHONDRIAL RNA PSEUDOURIDINE SYNTHASE"/>
    <property type="match status" value="1"/>
</dbReference>
<dbReference type="InterPro" id="IPR050188">
    <property type="entry name" value="RluA_PseudoU_synthase"/>
</dbReference>
<dbReference type="InterPro" id="IPR006145">
    <property type="entry name" value="PsdUridine_synth_RsuA/RluA"/>
</dbReference>
<dbReference type="Gene3D" id="3.30.2350.10">
    <property type="entry name" value="Pseudouridine synthase"/>
    <property type="match status" value="1"/>
</dbReference>
<dbReference type="RefSeq" id="WP_386714912.1">
    <property type="nucleotide sequence ID" value="NZ_JBHRSZ010000001.1"/>
</dbReference>
<dbReference type="SUPFAM" id="SSF55120">
    <property type="entry name" value="Pseudouridine synthase"/>
    <property type="match status" value="1"/>
</dbReference>
<dbReference type="Pfam" id="PF00849">
    <property type="entry name" value="PseudoU_synth_2"/>
    <property type="match status" value="1"/>
</dbReference>